<sequence>MGLSDRDFIRYSRQILLPECGEAGQVRLEQSRIAIVGCGGLGCSVAQQLAAAGVGHISLFDGDTVELSNLPRQLAYDDRDLGQGKAQVLAAKLAHQYPGGTLSAAGAITAENVDSALAGNELVLDCSDNFATRHRVNASCQRLNLPLISAAISGFEGQLLLVTPGEGPCYQCLYPEDTQSAGNCAAQGVLGPAVAVMASMQALLALQLLLGMDCNTGRLLRFNGLSLSWHDARLEPDPQCTICALRLGTSKTPDSQVIPQGRKNHVDHSV</sequence>
<dbReference type="InterPro" id="IPR035985">
    <property type="entry name" value="Ubiquitin-activating_enz"/>
</dbReference>
<organism evidence="3 4">
    <name type="scientific">Shewanella cyperi</name>
    <dbReference type="NCBI Taxonomy" id="2814292"/>
    <lineage>
        <taxon>Bacteria</taxon>
        <taxon>Pseudomonadati</taxon>
        <taxon>Pseudomonadota</taxon>
        <taxon>Gammaproteobacteria</taxon>
        <taxon>Alteromonadales</taxon>
        <taxon>Shewanellaceae</taxon>
        <taxon>Shewanella</taxon>
    </lineage>
</organism>
<comment type="similarity">
    <text evidence="1">Belongs to the HesA/MoeB/ThiF family.</text>
</comment>
<accession>A0A974XQK1</accession>
<dbReference type="KEGG" id="scyp:JYB88_08305"/>
<dbReference type="Gene3D" id="3.40.50.720">
    <property type="entry name" value="NAD(P)-binding Rossmann-like Domain"/>
    <property type="match status" value="1"/>
</dbReference>
<keyword evidence="4" id="KW-1185">Reference proteome</keyword>
<dbReference type="Pfam" id="PF00899">
    <property type="entry name" value="ThiF"/>
    <property type="match status" value="1"/>
</dbReference>
<dbReference type="InterPro" id="IPR029752">
    <property type="entry name" value="D-isomer_DH_CS1"/>
</dbReference>
<reference evidence="3 4" key="1">
    <citation type="submission" date="2021-03" db="EMBL/GenBank/DDBJ databases">
        <title>Novel species identification of genus Shewanella.</title>
        <authorList>
            <person name="Liu G."/>
            <person name="Zhang Q."/>
        </authorList>
    </citation>
    <scope>NUCLEOTIDE SEQUENCE [LARGE SCALE GENOMIC DNA]</scope>
    <source>
        <strain evidence="3 4">FJAT-53726</strain>
    </source>
</reference>
<dbReference type="GO" id="GO:0004792">
    <property type="term" value="F:thiosulfate-cyanide sulfurtransferase activity"/>
    <property type="evidence" value="ECO:0007669"/>
    <property type="project" value="TreeGrafter"/>
</dbReference>
<evidence type="ECO:0000256" key="1">
    <source>
        <dbReference type="ARBA" id="ARBA00009919"/>
    </source>
</evidence>
<feature type="domain" description="THIF-type NAD/FAD binding fold" evidence="2">
    <location>
        <begin position="11"/>
        <end position="241"/>
    </location>
</feature>
<dbReference type="GO" id="GO:0008146">
    <property type="term" value="F:sulfotransferase activity"/>
    <property type="evidence" value="ECO:0007669"/>
    <property type="project" value="TreeGrafter"/>
</dbReference>
<dbReference type="CDD" id="cd00757">
    <property type="entry name" value="ThiF_MoeB_HesA_family"/>
    <property type="match status" value="1"/>
</dbReference>
<dbReference type="PROSITE" id="PS00065">
    <property type="entry name" value="D_2_HYDROXYACID_DH_1"/>
    <property type="match status" value="1"/>
</dbReference>
<dbReference type="GO" id="GO:0016779">
    <property type="term" value="F:nucleotidyltransferase activity"/>
    <property type="evidence" value="ECO:0007669"/>
    <property type="project" value="TreeGrafter"/>
</dbReference>
<evidence type="ECO:0000313" key="4">
    <source>
        <dbReference type="Proteomes" id="UP000663281"/>
    </source>
</evidence>
<evidence type="ECO:0000313" key="3">
    <source>
        <dbReference type="EMBL" id="QSX31603.1"/>
    </source>
</evidence>
<dbReference type="AlphaFoldDB" id="A0A974XQK1"/>
<dbReference type="Proteomes" id="UP000663281">
    <property type="component" value="Chromosome"/>
</dbReference>
<dbReference type="SUPFAM" id="SSF69572">
    <property type="entry name" value="Activating enzymes of the ubiquitin-like proteins"/>
    <property type="match status" value="1"/>
</dbReference>
<protein>
    <submittedName>
        <fullName evidence="3">HesA/MoeB/ThiF family protein</fullName>
    </submittedName>
</protein>
<dbReference type="InterPro" id="IPR000594">
    <property type="entry name" value="ThiF_NAD_FAD-bd"/>
</dbReference>
<dbReference type="EMBL" id="CP071504">
    <property type="protein sequence ID" value="QSX31603.1"/>
    <property type="molecule type" value="Genomic_DNA"/>
</dbReference>
<dbReference type="GO" id="GO:0016616">
    <property type="term" value="F:oxidoreductase activity, acting on the CH-OH group of donors, NAD or NADP as acceptor"/>
    <property type="evidence" value="ECO:0007669"/>
    <property type="project" value="UniProtKB-ARBA"/>
</dbReference>
<dbReference type="GO" id="GO:0005829">
    <property type="term" value="C:cytosol"/>
    <property type="evidence" value="ECO:0007669"/>
    <property type="project" value="TreeGrafter"/>
</dbReference>
<gene>
    <name evidence="3" type="ORF">JYB88_08305</name>
</gene>
<dbReference type="PANTHER" id="PTHR10953:SF240">
    <property type="entry name" value="SULFUR CARRIER PROTEIN THIS ADENYLYLTRANSFERASE"/>
    <property type="match status" value="1"/>
</dbReference>
<dbReference type="FunFam" id="3.40.50.720:FF:000080">
    <property type="entry name" value="Thiazole biosynthesis adenylyltransferase ThiF"/>
    <property type="match status" value="1"/>
</dbReference>
<dbReference type="RefSeq" id="WP_207326101.1">
    <property type="nucleotide sequence ID" value="NZ_CP071504.1"/>
</dbReference>
<proteinExistence type="inferred from homology"/>
<evidence type="ECO:0000259" key="2">
    <source>
        <dbReference type="Pfam" id="PF00899"/>
    </source>
</evidence>
<dbReference type="GO" id="GO:0008641">
    <property type="term" value="F:ubiquitin-like modifier activating enzyme activity"/>
    <property type="evidence" value="ECO:0007669"/>
    <property type="project" value="InterPro"/>
</dbReference>
<name>A0A974XQK1_9GAMM</name>
<dbReference type="PANTHER" id="PTHR10953">
    <property type="entry name" value="UBIQUITIN-ACTIVATING ENZYME E1"/>
    <property type="match status" value="1"/>
</dbReference>
<dbReference type="InterPro" id="IPR045886">
    <property type="entry name" value="ThiF/MoeB/HesA"/>
</dbReference>